<evidence type="ECO:0000256" key="3">
    <source>
        <dbReference type="SAM" id="MobiDB-lite"/>
    </source>
</evidence>
<dbReference type="GO" id="GO:1990119">
    <property type="term" value="F:RNA helicase inhibitor activity"/>
    <property type="evidence" value="ECO:0007669"/>
    <property type="project" value="EnsemblFungi"/>
</dbReference>
<evidence type="ECO:0000313" key="5">
    <source>
        <dbReference type="EMBL" id="CEP60288.1"/>
    </source>
</evidence>
<dbReference type="Pfam" id="PF00076">
    <property type="entry name" value="RRM_1"/>
    <property type="match status" value="1"/>
</dbReference>
<dbReference type="InterPro" id="IPR000504">
    <property type="entry name" value="RRM_dom"/>
</dbReference>
<reference evidence="5 6" key="1">
    <citation type="submission" date="2014-12" db="EMBL/GenBank/DDBJ databases">
        <authorList>
            <person name="Neuveglise Cecile"/>
        </authorList>
    </citation>
    <scope>NUCLEOTIDE SEQUENCE [LARGE SCALE GENOMIC DNA]</scope>
    <source>
        <strain evidence="5 6">CBS 12615</strain>
    </source>
</reference>
<dbReference type="GO" id="GO:0071667">
    <property type="term" value="F:DNA/RNA hybrid binding"/>
    <property type="evidence" value="ECO:0007669"/>
    <property type="project" value="EnsemblFungi"/>
</dbReference>
<organism evidence="5 6">
    <name type="scientific">Lachancea lanzarotensis</name>
    <dbReference type="NCBI Taxonomy" id="1245769"/>
    <lineage>
        <taxon>Eukaryota</taxon>
        <taxon>Fungi</taxon>
        <taxon>Dikarya</taxon>
        <taxon>Ascomycota</taxon>
        <taxon>Saccharomycotina</taxon>
        <taxon>Saccharomycetes</taxon>
        <taxon>Saccharomycetales</taxon>
        <taxon>Saccharomycetaceae</taxon>
        <taxon>Lachancea</taxon>
    </lineage>
</organism>
<dbReference type="SUPFAM" id="SSF54928">
    <property type="entry name" value="RNA-binding domain, RBD"/>
    <property type="match status" value="1"/>
</dbReference>
<dbReference type="GeneID" id="34683665"/>
<dbReference type="Proteomes" id="UP000054304">
    <property type="component" value="Unassembled WGS sequence"/>
</dbReference>
<keyword evidence="6" id="KW-1185">Reference proteome</keyword>
<dbReference type="InterPro" id="IPR035979">
    <property type="entry name" value="RBD_domain_sf"/>
</dbReference>
<dbReference type="InterPro" id="IPR012677">
    <property type="entry name" value="Nucleotide-bd_a/b_plait_sf"/>
</dbReference>
<dbReference type="InterPro" id="IPR051229">
    <property type="entry name" value="ALYREF_mRNA_export"/>
</dbReference>
<dbReference type="PANTHER" id="PTHR19965:SF35">
    <property type="entry name" value="RNA ANNEALING PROTEIN YRA1"/>
    <property type="match status" value="1"/>
</dbReference>
<dbReference type="Gene3D" id="3.30.70.330">
    <property type="match status" value="1"/>
</dbReference>
<dbReference type="HOGENOM" id="CLU_052367_2_1_1"/>
<feature type="domain" description="RRM" evidence="4">
    <location>
        <begin position="67"/>
        <end position="147"/>
    </location>
</feature>
<dbReference type="GO" id="GO:0000346">
    <property type="term" value="C:transcription export complex"/>
    <property type="evidence" value="ECO:0007669"/>
    <property type="project" value="EnsemblFungi"/>
</dbReference>
<dbReference type="RefSeq" id="XP_022626533.1">
    <property type="nucleotide sequence ID" value="XM_022774436.1"/>
</dbReference>
<dbReference type="PROSITE" id="PS50102">
    <property type="entry name" value="RRM"/>
    <property type="match status" value="1"/>
</dbReference>
<dbReference type="STRING" id="1245769.A0A0C7MKF7"/>
<dbReference type="GO" id="GO:0003729">
    <property type="term" value="F:mRNA binding"/>
    <property type="evidence" value="ECO:0007669"/>
    <property type="project" value="TreeGrafter"/>
</dbReference>
<dbReference type="EMBL" id="LN736360">
    <property type="protein sequence ID" value="CEP60288.1"/>
    <property type="molecule type" value="Genomic_DNA"/>
</dbReference>
<name>A0A0C7MKF7_9SACH</name>
<feature type="region of interest" description="Disordered" evidence="3">
    <location>
        <begin position="161"/>
        <end position="206"/>
    </location>
</feature>
<protein>
    <submittedName>
        <fullName evidence="5">LALA0S01e07272g1_1</fullName>
    </submittedName>
</protein>
<dbReference type="OrthoDB" id="346839at2759"/>
<dbReference type="GO" id="GO:0006283">
    <property type="term" value="P:transcription-coupled nucleotide-excision repair"/>
    <property type="evidence" value="ECO:0007669"/>
    <property type="project" value="EnsemblFungi"/>
</dbReference>
<evidence type="ECO:0000259" key="4">
    <source>
        <dbReference type="PROSITE" id="PS50102"/>
    </source>
</evidence>
<dbReference type="PANTHER" id="PTHR19965">
    <property type="entry name" value="RNA AND EXPORT FACTOR BINDING PROTEIN"/>
    <property type="match status" value="1"/>
</dbReference>
<dbReference type="AlphaFoldDB" id="A0A0C7MKF7"/>
<proteinExistence type="predicted"/>
<evidence type="ECO:0000256" key="2">
    <source>
        <dbReference type="PROSITE-ProRule" id="PRU00176"/>
    </source>
</evidence>
<gene>
    <name evidence="5" type="ORF">LALA0_S01e07272g</name>
</gene>
<sequence length="217" mass="23863">MSANLDKSLDEIIGTNKKPIRKVNKKAPKKVSKQIVGGNRRGASVAAVRQRPAPVKAANVLEQAYGTKVSVEGLPRDIKQDAVREFFSSQVGGVARILLSYNERGLSTGMATITFKNVEKAREAVKKFHGAPIDGGRSKLRLSLIVDPSKKPLSSRIQSIVERKPVPVKGPNKKVAAVKKQKRDEKKKPKAKAAKPEKKSLEQLDQEMADYFEEKKA</sequence>
<dbReference type="GO" id="GO:0006406">
    <property type="term" value="P:mRNA export from nucleus"/>
    <property type="evidence" value="ECO:0007669"/>
    <property type="project" value="EnsemblFungi"/>
</dbReference>
<evidence type="ECO:0000313" key="6">
    <source>
        <dbReference type="Proteomes" id="UP000054304"/>
    </source>
</evidence>
<accession>A0A0C7MKF7</accession>
<dbReference type="SMART" id="SM00360">
    <property type="entry name" value="RRM"/>
    <property type="match status" value="1"/>
</dbReference>
<keyword evidence="1 2" id="KW-0694">RNA-binding</keyword>
<evidence type="ECO:0000256" key="1">
    <source>
        <dbReference type="ARBA" id="ARBA00022884"/>
    </source>
</evidence>